<dbReference type="FunFam" id="3.30.450.20:FF:000480">
    <property type="entry name" value="Uncharacterized protein"/>
    <property type="match status" value="1"/>
</dbReference>
<dbReference type="Gene3D" id="3.30.450.20">
    <property type="entry name" value="PAS domain"/>
    <property type="match status" value="2"/>
</dbReference>
<dbReference type="InterPro" id="IPR013655">
    <property type="entry name" value="PAS_fold_3"/>
</dbReference>
<feature type="compositionally biased region" description="Polar residues" evidence="7">
    <location>
        <begin position="841"/>
        <end position="869"/>
    </location>
</feature>
<feature type="domain" description="PAS" evidence="8">
    <location>
        <begin position="255"/>
        <end position="306"/>
    </location>
</feature>
<dbReference type="AlphaFoldDB" id="A0A221C9F7"/>
<dbReference type="GO" id="GO:0003677">
    <property type="term" value="F:DNA binding"/>
    <property type="evidence" value="ECO:0007669"/>
    <property type="project" value="UniProtKB-KW"/>
</dbReference>
<proteinExistence type="evidence at transcript level"/>
<dbReference type="InterPro" id="IPR014887">
    <property type="entry name" value="HIF-1_CTAD"/>
</dbReference>
<organism evidence="10">
    <name type="scientific">Strongylocentrotus purpuratus</name>
    <name type="common">Purple sea urchin</name>
    <dbReference type="NCBI Taxonomy" id="7668"/>
    <lineage>
        <taxon>Eukaryota</taxon>
        <taxon>Metazoa</taxon>
        <taxon>Echinodermata</taxon>
        <taxon>Eleutherozoa</taxon>
        <taxon>Echinozoa</taxon>
        <taxon>Echinoidea</taxon>
        <taxon>Euechinoidea</taxon>
        <taxon>Echinacea</taxon>
        <taxon>Camarodonta</taxon>
        <taxon>Echinidea</taxon>
        <taxon>Strongylocentrotidae</taxon>
        <taxon>Strongylocentrotus</taxon>
    </lineage>
</organism>
<dbReference type="InterPro" id="IPR001610">
    <property type="entry name" value="PAC"/>
</dbReference>
<dbReference type="FunFam" id="3.30.450.20:FF:000101">
    <property type="entry name" value="Similar, isoform B"/>
    <property type="match status" value="1"/>
</dbReference>
<evidence type="ECO:0000256" key="2">
    <source>
        <dbReference type="ARBA" id="ARBA00022737"/>
    </source>
</evidence>
<dbReference type="SMART" id="SM00353">
    <property type="entry name" value="HLH"/>
    <property type="match status" value="1"/>
</dbReference>
<dbReference type="Pfam" id="PF23171">
    <property type="entry name" value="bHLH_HIF1A"/>
    <property type="match status" value="1"/>
</dbReference>
<reference evidence="10" key="2">
    <citation type="journal article" date="2017" name="Development">
        <title>Asymmetric distribution of hypoxia-inducible factor alpha regulates dorsoventral axis in the early sea urchin embryo.</title>
        <authorList>
            <person name="Chang W.L."/>
            <person name="Chang Y.C."/>
            <person name="Lin K.T."/>
            <person name="Li H.R."/>
            <person name="Pai C.Y."/>
            <person name="Chen J.H."/>
            <person name="Su Y.H."/>
        </authorList>
    </citation>
    <scope>NUCLEOTIDE SEQUENCE</scope>
</reference>
<evidence type="ECO:0000259" key="8">
    <source>
        <dbReference type="PROSITE" id="PS50112"/>
    </source>
</evidence>
<keyword evidence="6" id="KW-0539">Nucleus</keyword>
<feature type="compositionally biased region" description="Low complexity" evidence="7">
    <location>
        <begin position="750"/>
        <end position="759"/>
    </location>
</feature>
<keyword evidence="5" id="KW-0804">Transcription</keyword>
<dbReference type="SUPFAM" id="SSF47459">
    <property type="entry name" value="HLH, helix-loop-helix DNA-binding domain"/>
    <property type="match status" value="1"/>
</dbReference>
<gene>
    <name evidence="10" type="primary">HIFa</name>
</gene>
<dbReference type="SMART" id="SM00091">
    <property type="entry name" value="PAS"/>
    <property type="match status" value="2"/>
</dbReference>
<feature type="domain" description="PAS" evidence="8">
    <location>
        <begin position="86"/>
        <end position="154"/>
    </location>
</feature>
<dbReference type="InterPro" id="IPR036638">
    <property type="entry name" value="HLH_DNA-bd_sf"/>
</dbReference>
<dbReference type="FunFam" id="4.10.280.10:FF:000076">
    <property type="entry name" value="hypoxia-inducible factor 3-alpha isoform X1"/>
    <property type="match status" value="1"/>
</dbReference>
<feature type="compositionally biased region" description="Basic and acidic residues" evidence="7">
    <location>
        <begin position="762"/>
        <end position="784"/>
    </location>
</feature>
<keyword evidence="2" id="KW-0677">Repeat</keyword>
<dbReference type="SMR" id="A0A221C9F7"/>
<evidence type="ECO:0000256" key="1">
    <source>
        <dbReference type="ARBA" id="ARBA00004123"/>
    </source>
</evidence>
<dbReference type="GO" id="GO:0005737">
    <property type="term" value="C:cytoplasm"/>
    <property type="evidence" value="ECO:0007669"/>
    <property type="project" value="InterPro"/>
</dbReference>
<evidence type="ECO:0000313" key="10">
    <source>
        <dbReference type="EMBL" id="ASL69982.1"/>
    </source>
</evidence>
<dbReference type="InterPro" id="IPR035965">
    <property type="entry name" value="PAS-like_dom_sf"/>
</dbReference>
<feature type="region of interest" description="Disordered" evidence="7">
    <location>
        <begin position="1"/>
        <end position="27"/>
    </location>
</feature>
<evidence type="ECO:0000256" key="6">
    <source>
        <dbReference type="ARBA" id="ARBA00023242"/>
    </source>
</evidence>
<feature type="compositionally biased region" description="Polar residues" evidence="7">
    <location>
        <begin position="583"/>
        <end position="610"/>
    </location>
</feature>
<feature type="region of interest" description="Disordered" evidence="7">
    <location>
        <begin position="582"/>
        <end position="610"/>
    </location>
</feature>
<sequence>MATVHREKRRNSEKRKEKSRNAARSRRGKETEIFYELAHTLPLAHNACAQLDKAGIMRLILSYLKVSKVLPKEIKVEEKEEKEESKTMAIEEIIDSHYQKALDGFLLVLSQEGDMIYISENVSKHIGINQVDLMGQSIYDYAHPCDHDEIREQLSDRPGLTLTTLPSATSKRKHHGFLMRVKCTLTPKGKIVNLKAASYKAVHCQGHMKLALSDTSVLGYRMPPTPCPVLIASPIPHPSNIEVPLDCSAFLTRHSMDMKFTYCDERIEQLMGYIPNELVGQSFYVYYHALDGQLIDKSYKDLYAKGQTSTGRYRFLAKNGGYMWLETQATIIYNNKTNKPQCIVCVNYAISGVEHGDRVLSVGQQEKEKEETRDIEMNEEKTFTPPRHANITNDFPLYLAGCNSSQAVEEKLAYLAPTAGDVMIELDPSDSQRMDLTSEFKEFNESDSFVPFDPFAPLPPSQAKESVPQSNNETVMNVQDPGVLKTQYLCTNNDPLLHEKRPNLDTEKLPTNDMVAKQQIPCDELAMRAPYIPMGEDFDLSTDPLLGDMDPFTSETWMPVDPFGTGSIDKNLRQMEDNGMEYSASQSSSCRTSPFNPSLMSSGSPMESCNSSLSGSVPNLYFPNSSPSTPHHNPLLLSPAMSPHSCAPTPMLHSPMDPNLLSPLGQAPHQDDRLFASPLPSPAPIQQPLGVYIPYPPMSSYQQVSPCPQSIMSPPQQRCQTNLRSPTLKRKLEPPDCGDCPPRSKISRSDGLLGMLGMRNGRGGDDDRVTYVKREPDPELDRSVTGESPYIDTGTQGGKQQQQQRDSSMDLLSALLHKVDKDNVNPFRHSQLLQIVAQRVSGNGPSKTGNTPLHASTASLPPSIMTQGQAEAPPSQGRKSSITQLLGRDVMPLGAVLPLITNLDAEVNAPLPNTNRLLQGEDLLQALDLTAPY</sequence>
<name>A0A221C9F7_STRPU</name>
<dbReference type="SMART" id="SM00086">
    <property type="entry name" value="PAC"/>
    <property type="match status" value="1"/>
</dbReference>
<dbReference type="InterPro" id="IPR000014">
    <property type="entry name" value="PAS"/>
</dbReference>
<dbReference type="CDD" id="cd11433">
    <property type="entry name" value="bHLH-PAS_HIF"/>
    <property type="match status" value="1"/>
</dbReference>
<dbReference type="PANTHER" id="PTHR23043:SF17">
    <property type="entry name" value="PROTEIN SIMILAR"/>
    <property type="match status" value="1"/>
</dbReference>
<evidence type="ECO:0000256" key="5">
    <source>
        <dbReference type="ARBA" id="ARBA00023163"/>
    </source>
</evidence>
<evidence type="ECO:0000256" key="7">
    <source>
        <dbReference type="SAM" id="MobiDB-lite"/>
    </source>
</evidence>
<dbReference type="CDD" id="cd00130">
    <property type="entry name" value="PAS"/>
    <property type="match status" value="2"/>
</dbReference>
<dbReference type="PRINTS" id="PR00785">
    <property type="entry name" value="NCTRNSLOCATR"/>
</dbReference>
<keyword evidence="3" id="KW-0805">Transcription regulation</keyword>
<dbReference type="PROSITE" id="PS50888">
    <property type="entry name" value="BHLH"/>
    <property type="match status" value="1"/>
</dbReference>
<dbReference type="Pfam" id="PF08447">
    <property type="entry name" value="PAS_3"/>
    <property type="match status" value="1"/>
</dbReference>
<keyword evidence="4" id="KW-0238">DNA-binding</keyword>
<evidence type="ECO:0000256" key="4">
    <source>
        <dbReference type="ARBA" id="ARBA00023125"/>
    </source>
</evidence>
<dbReference type="InterPro" id="IPR013767">
    <property type="entry name" value="PAS_fold"/>
</dbReference>
<dbReference type="GO" id="GO:0003700">
    <property type="term" value="F:DNA-binding transcription factor activity"/>
    <property type="evidence" value="ECO:0007669"/>
    <property type="project" value="InterPro"/>
</dbReference>
<reference evidence="10" key="1">
    <citation type="submission" date="2016-08" db="EMBL/GenBank/DDBJ databases">
        <authorList>
            <person name="Seilhamer J.J."/>
        </authorList>
    </citation>
    <scope>NUCLEOTIDE SEQUENCE</scope>
</reference>
<comment type="subcellular location">
    <subcellularLocation>
        <location evidence="1">Nucleus</location>
    </subcellularLocation>
</comment>
<feature type="domain" description="BHLH" evidence="9">
    <location>
        <begin position="14"/>
        <end position="67"/>
    </location>
</feature>
<dbReference type="PANTHER" id="PTHR23043">
    <property type="entry name" value="HYPOXIA-INDUCIBLE FACTOR 1 ALPHA"/>
    <property type="match status" value="1"/>
</dbReference>
<feature type="compositionally biased region" description="Basic residues" evidence="7">
    <location>
        <begin position="1"/>
        <end position="13"/>
    </location>
</feature>
<feature type="region of interest" description="Disordered" evidence="7">
    <location>
        <begin position="728"/>
        <end position="808"/>
    </location>
</feature>
<evidence type="ECO:0000259" key="9">
    <source>
        <dbReference type="PROSITE" id="PS50888"/>
    </source>
</evidence>
<dbReference type="InterPro" id="IPR011598">
    <property type="entry name" value="bHLH_dom"/>
</dbReference>
<feature type="region of interest" description="Disordered" evidence="7">
    <location>
        <begin position="841"/>
        <end position="880"/>
    </location>
</feature>
<dbReference type="SUPFAM" id="SSF55785">
    <property type="entry name" value="PYP-like sensor domain (PAS domain)"/>
    <property type="match status" value="2"/>
</dbReference>
<protein>
    <submittedName>
        <fullName evidence="10">Hypoxia inducible factor alpha</fullName>
    </submittedName>
</protein>
<dbReference type="PROSITE" id="PS50112">
    <property type="entry name" value="PAS"/>
    <property type="match status" value="2"/>
</dbReference>
<dbReference type="GO" id="GO:0046983">
    <property type="term" value="F:protein dimerization activity"/>
    <property type="evidence" value="ECO:0007669"/>
    <property type="project" value="InterPro"/>
</dbReference>
<dbReference type="Pfam" id="PF08778">
    <property type="entry name" value="HIF-1a_CTAD"/>
    <property type="match status" value="1"/>
</dbReference>
<dbReference type="InterPro" id="IPR001067">
    <property type="entry name" value="Nuc_translocat"/>
</dbReference>
<dbReference type="GO" id="GO:0005667">
    <property type="term" value="C:transcription regulator complex"/>
    <property type="evidence" value="ECO:0007669"/>
    <property type="project" value="InterPro"/>
</dbReference>
<accession>A0A221C9F7</accession>
<dbReference type="EMBL" id="KX786251">
    <property type="protein sequence ID" value="ASL69982.1"/>
    <property type="molecule type" value="mRNA"/>
</dbReference>
<dbReference type="GO" id="GO:0005634">
    <property type="term" value="C:nucleus"/>
    <property type="evidence" value="ECO:0007669"/>
    <property type="project" value="UniProtKB-SubCell"/>
</dbReference>
<evidence type="ECO:0000256" key="3">
    <source>
        <dbReference type="ARBA" id="ARBA00023015"/>
    </source>
</evidence>
<dbReference type="Pfam" id="PF00989">
    <property type="entry name" value="PAS"/>
    <property type="match status" value="1"/>
</dbReference>